<dbReference type="GO" id="GO:0016773">
    <property type="term" value="F:phosphotransferase activity, alcohol group as acceptor"/>
    <property type="evidence" value="ECO:0007669"/>
    <property type="project" value="InterPro"/>
</dbReference>
<keyword evidence="1" id="KW-0808">Transferase</keyword>
<name>A0A1W1BEI8_9ZZZZ</name>
<dbReference type="PANTHER" id="PTHR30605:SF0">
    <property type="entry name" value="ANHYDRO-N-ACETYLMURAMIC ACID KINASE"/>
    <property type="match status" value="1"/>
</dbReference>
<dbReference type="EC" id="2.7.1.-" evidence="1"/>
<dbReference type="GO" id="GO:0005524">
    <property type="term" value="F:ATP binding"/>
    <property type="evidence" value="ECO:0007669"/>
    <property type="project" value="InterPro"/>
</dbReference>
<protein>
    <submittedName>
        <fullName evidence="1">Anhydro-N-acetylmuramic acid kinase</fullName>
        <ecNumber evidence="1">2.7.1.-</ecNumber>
    </submittedName>
</protein>
<evidence type="ECO:0000313" key="1">
    <source>
        <dbReference type="EMBL" id="SFV51909.1"/>
    </source>
</evidence>
<dbReference type="SUPFAM" id="SSF53067">
    <property type="entry name" value="Actin-like ATPase domain"/>
    <property type="match status" value="1"/>
</dbReference>
<reference evidence="1" key="1">
    <citation type="submission" date="2016-10" db="EMBL/GenBank/DDBJ databases">
        <authorList>
            <person name="de Groot N.N."/>
        </authorList>
    </citation>
    <scope>NUCLEOTIDE SEQUENCE</scope>
</reference>
<gene>
    <name evidence="1" type="ORF">MNB_SV-12-436</name>
</gene>
<keyword evidence="1" id="KW-0418">Kinase</keyword>
<dbReference type="GO" id="GO:0016301">
    <property type="term" value="F:kinase activity"/>
    <property type="evidence" value="ECO:0007669"/>
    <property type="project" value="UniProtKB-KW"/>
</dbReference>
<proteinExistence type="inferred from homology"/>
<dbReference type="GO" id="GO:0009254">
    <property type="term" value="P:peptidoglycan turnover"/>
    <property type="evidence" value="ECO:0007669"/>
    <property type="project" value="InterPro"/>
</dbReference>
<dbReference type="InterPro" id="IPR043129">
    <property type="entry name" value="ATPase_NBD"/>
</dbReference>
<dbReference type="NCBIfam" id="NF007139">
    <property type="entry name" value="PRK09585.1-3"/>
    <property type="match status" value="1"/>
</dbReference>
<dbReference type="PANTHER" id="PTHR30605">
    <property type="entry name" value="ANHYDRO-N-ACETYLMURAMIC ACID KINASE"/>
    <property type="match status" value="1"/>
</dbReference>
<dbReference type="HAMAP" id="MF_01270">
    <property type="entry name" value="AnhMurNAc_kinase"/>
    <property type="match status" value="1"/>
</dbReference>
<dbReference type="Pfam" id="PF03702">
    <property type="entry name" value="AnmK"/>
    <property type="match status" value="1"/>
</dbReference>
<dbReference type="Gene3D" id="3.30.420.40">
    <property type="match status" value="2"/>
</dbReference>
<accession>A0A1W1BEI8</accession>
<dbReference type="CDD" id="cd24050">
    <property type="entry name" value="ASKHA_NBD_ANMK"/>
    <property type="match status" value="1"/>
</dbReference>
<dbReference type="GO" id="GO:0006040">
    <property type="term" value="P:amino sugar metabolic process"/>
    <property type="evidence" value="ECO:0007669"/>
    <property type="project" value="InterPro"/>
</dbReference>
<dbReference type="AlphaFoldDB" id="A0A1W1BEI8"/>
<sequence length="354" mass="38830">MSGTSLDGIDIALCQIDVNGCELEASLSIPFDKVLKEKILAVINGTTTLKEIGEIDVHLALEFAKAVNLLLKQEDLNAKDIVAIGSHGQTLWHEPNTKYPFSMQLGNPSVLAEETSIVVVADFRSKDIASGGQGAPFAPAFHRELFGHMDRCAVVNIGGMANISILSSPLIGYDSGCGNVLMDMWITECRGEAYDRGGVWAKSGTINEALLNDLLSDSYFELNYPKSTGREYFNKGFLRKYLEPFDRIAEEDIQATLLALTAQTIADEIKKFSIKRLLVCGGGAKNGYLMRELQSRLSKVEVETTDSYGVSSDDMEAMIFAWFAYKRLRNENIDLKTVTGAKQNKILGGIYASN</sequence>
<dbReference type="EMBL" id="FPHE01000026">
    <property type="protein sequence ID" value="SFV51909.1"/>
    <property type="molecule type" value="Genomic_DNA"/>
</dbReference>
<organism evidence="1">
    <name type="scientific">hydrothermal vent metagenome</name>
    <dbReference type="NCBI Taxonomy" id="652676"/>
    <lineage>
        <taxon>unclassified sequences</taxon>
        <taxon>metagenomes</taxon>
        <taxon>ecological metagenomes</taxon>
    </lineage>
</organism>
<dbReference type="InterPro" id="IPR005338">
    <property type="entry name" value="Anhydro_N_Ac-Mur_kinase"/>
</dbReference>